<dbReference type="PANTHER" id="PTHR44119">
    <property type="entry name" value="MAGNESIUM-CHELATASE SUBUNIT CHLH, CHLOROPLASTIC"/>
    <property type="match status" value="1"/>
</dbReference>
<dbReference type="InterPro" id="IPR011953">
    <property type="entry name" value="Cobalto_CobN"/>
</dbReference>
<comment type="caution">
    <text evidence="2">The sequence shown here is derived from an EMBL/GenBank/DDBJ whole genome shotgun (WGS) entry which is preliminary data.</text>
</comment>
<organism evidence="2 3">
    <name type="scientific">Patulibacter brassicae</name>
    <dbReference type="NCBI Taxonomy" id="1705717"/>
    <lineage>
        <taxon>Bacteria</taxon>
        <taxon>Bacillati</taxon>
        <taxon>Actinomycetota</taxon>
        <taxon>Thermoleophilia</taxon>
        <taxon>Solirubrobacterales</taxon>
        <taxon>Patulibacteraceae</taxon>
        <taxon>Patulibacter</taxon>
    </lineage>
</organism>
<keyword evidence="2" id="KW-0436">Ligase</keyword>
<keyword evidence="3" id="KW-1185">Reference proteome</keyword>
<accession>A0ABU4VIC0</accession>
<dbReference type="NCBIfam" id="TIGR02257">
    <property type="entry name" value="cobalto_cobN"/>
    <property type="match status" value="1"/>
</dbReference>
<dbReference type="Proteomes" id="UP001277761">
    <property type="component" value="Unassembled WGS sequence"/>
</dbReference>
<dbReference type="RefSeq" id="WP_319953679.1">
    <property type="nucleotide sequence ID" value="NZ_JAXAVX010000003.1"/>
</dbReference>
<dbReference type="GO" id="GO:0051116">
    <property type="term" value="F:cobaltochelatase activity"/>
    <property type="evidence" value="ECO:0007669"/>
    <property type="project" value="UniProtKB-EC"/>
</dbReference>
<dbReference type="EC" id="6.6.1.2" evidence="2"/>
<dbReference type="Pfam" id="PF02514">
    <property type="entry name" value="CobN-Mg_chel"/>
    <property type="match status" value="1"/>
</dbReference>
<feature type="domain" description="CobN/magnesium chelatase" evidence="1">
    <location>
        <begin position="113"/>
        <end position="1371"/>
    </location>
</feature>
<reference evidence="2 3" key="1">
    <citation type="submission" date="2023-11" db="EMBL/GenBank/DDBJ databases">
        <authorList>
            <person name="Xu M."/>
            <person name="Jiang T."/>
        </authorList>
    </citation>
    <scope>NUCLEOTIDE SEQUENCE [LARGE SCALE GENOMIC DNA]</scope>
    <source>
        <strain evidence="2 3">SD</strain>
    </source>
</reference>
<dbReference type="EMBL" id="JAXAVX010000003">
    <property type="protein sequence ID" value="MDX8151523.1"/>
    <property type="molecule type" value="Genomic_DNA"/>
</dbReference>
<dbReference type="PANTHER" id="PTHR44119:SF4">
    <property type="entry name" value="AEROBIC COBALTOCHELATASE SUBUNIT COBN"/>
    <property type="match status" value="1"/>
</dbReference>
<protein>
    <submittedName>
        <fullName evidence="2">Cobaltochelatase subunit CobN</fullName>
        <ecNumber evidence="2">6.6.1.2</ecNumber>
    </submittedName>
</protein>
<evidence type="ECO:0000259" key="1">
    <source>
        <dbReference type="Pfam" id="PF02514"/>
    </source>
</evidence>
<name>A0ABU4VIC0_9ACTN</name>
<dbReference type="CDD" id="cd10150">
    <property type="entry name" value="CobN_like"/>
    <property type="match status" value="1"/>
</dbReference>
<evidence type="ECO:0000313" key="3">
    <source>
        <dbReference type="Proteomes" id="UP001277761"/>
    </source>
</evidence>
<dbReference type="InterPro" id="IPR003672">
    <property type="entry name" value="CobN/Mg_chltase"/>
</dbReference>
<sequence>MIRLITTADTEILTVAGARPLLPEDFPAVRCLNPATVDPDATAEAVSRILDGARVVLVRLLGGRRAWETGFDRLEEACRRDGVALIALGGEAELDAELADRSTVGPAVVAQAHEYLRHGGVENVASLLRFLGDTLLLRGDDFDPPRALQELSAWDPETGDGTVADVLTAARSRAGTRVPTGAPVADGVRTADALDARPVVGIVFYRSHRTAGNTGFVAALAEAVEDQGGVALPIWCASLRPDASGRIAALDALTGDGGAPVVDALLTTVLASGGSNAGDVVEAGTDGATDAWQVWDVARLEELGVPVIQAAAATQSRARWEASPAGLTPLDVAMQVAIPEFDGRVLGGVVSFKERETVALAGDEELPVTRYVADPDRARRVAGLAVRHGRLRRLAEDPSATRRVAIVLSSSPTKHSRIGNAVGLDTPASAVLLLRALAAQGQRVDATAVPELQAALDADDVDAATATAAGEALIHALVARGGHDPELLSDDHLRESPYRLGGPEYAAWFATLPDGLRALVERDHGAGWEDGRWTTGGRAAERHGTDAPLYVDGDDVIVAGIELGDVFIAIQPPRATSEEDAAALSHDAERAAPHHYFAVYRWLEAVWRADALVHLGKHGTLEWLPGKSIGLSADCHPDAILGSLPLVYPFVVNDPGEGVQSKRRVHATIVDHLVPPMMRAETYDELQELEHLLDEYVRIEALDPEKLPALARRIWEVVESAALQHDLGLHDEELAAFRAQGADADAAEIQHRLEHLVSDIDTYLCSIKDLQVRDGLHVLGRAPDEEQLRGLAVAILRLGSGDLPGLRTAVGAAFGIDEDALLRAGGARLPRASTVGSADGAACGLDAAVADALGDAAAPLPSAGDPGVAALVERFPGPAATAGDLVDRLDAAQRALVDALGDAGWPTDAGAALAIVTEVLGRSDHAVERVLRHAAGEVVPRIRRCGEELEHVIGALSGRYVPSGPSGSPTRGRLDVLPTGRNFYGVDPKALPSELSWETGRRLADDLVRRHVKEEGRAPEQVGIVVWGTANMRTHGDDVAEIFALLGVEPVWHPETRRVRDLRVVPLEELGRPRVDVTVRISGFFRDAFPGLIDLVDDAVALVAALDEPDEQNFVAKHVREDEARLLEELLAQPADGAPGSSAAERAKRRATTRIFGSKPGTYGAGLLELVDSRGWHDRSDLAAVYEAWGGYAYGRGLGGVEARGSMREQFGRIEVAVKNLDTREHDIFDSDGYFQYHGGMVAMVEAVTGKEPKAWFGDSADPTTVETRTLAEEARRVVRSRVLNPRWVAGMIRHGYKGAMELSVTVDYLFGYDATAGVVEDWMYEQVTDRYVGDPDVHAFLTRSSPWALRQIAERLLEAADRGLWEAPDDARLEQLRDALLEVEGEVEEAGRA</sequence>
<proteinExistence type="predicted"/>
<evidence type="ECO:0000313" key="2">
    <source>
        <dbReference type="EMBL" id="MDX8151523.1"/>
    </source>
</evidence>
<gene>
    <name evidence="2" type="primary">cobN</name>
    <name evidence="2" type="ORF">SK069_07975</name>
</gene>